<dbReference type="InterPro" id="IPR050569">
    <property type="entry name" value="TAAR"/>
</dbReference>
<evidence type="ECO:0000256" key="1">
    <source>
        <dbReference type="ARBA" id="ARBA00004651"/>
    </source>
</evidence>
<feature type="transmembrane region" description="Helical" evidence="9">
    <location>
        <begin position="56"/>
        <end position="74"/>
    </location>
</feature>
<dbReference type="STRING" id="10228.B3RMU6"/>
<feature type="transmembrane region" description="Helical" evidence="9">
    <location>
        <begin position="133"/>
        <end position="159"/>
    </location>
</feature>
<dbReference type="PRINTS" id="PR00237">
    <property type="entry name" value="GPCRRHODOPSN"/>
</dbReference>
<dbReference type="OMA" id="TTSNWIM"/>
<dbReference type="InParanoid" id="B3RMU6"/>
<accession>B3RMU6</accession>
<dbReference type="EMBL" id="DS985242">
    <property type="protein sequence ID" value="EDV27336.1"/>
    <property type="molecule type" value="Genomic_DNA"/>
</dbReference>
<keyword evidence="6 9" id="KW-0472">Membrane</keyword>
<keyword evidence="5" id="KW-0297">G-protein coupled receptor</keyword>
<dbReference type="InterPro" id="IPR017452">
    <property type="entry name" value="GPCR_Rhodpsn_7TM"/>
</dbReference>
<dbReference type="Pfam" id="PF00001">
    <property type="entry name" value="7tm_1"/>
    <property type="match status" value="1"/>
</dbReference>
<evidence type="ECO:0000256" key="2">
    <source>
        <dbReference type="ARBA" id="ARBA00022475"/>
    </source>
</evidence>
<dbReference type="GeneID" id="6750961"/>
<evidence type="ECO:0000256" key="9">
    <source>
        <dbReference type="SAM" id="Phobius"/>
    </source>
</evidence>
<dbReference type="Gene3D" id="1.20.1070.10">
    <property type="entry name" value="Rhodopsin 7-helix transmembrane proteins"/>
    <property type="match status" value="1"/>
</dbReference>
<dbReference type="InterPro" id="IPR000276">
    <property type="entry name" value="GPCR_Rhodpsn"/>
</dbReference>
<evidence type="ECO:0000256" key="5">
    <source>
        <dbReference type="ARBA" id="ARBA00023040"/>
    </source>
</evidence>
<dbReference type="PhylomeDB" id="B3RMU6"/>
<evidence type="ECO:0000256" key="3">
    <source>
        <dbReference type="ARBA" id="ARBA00022692"/>
    </source>
</evidence>
<reference evidence="11 12" key="1">
    <citation type="journal article" date="2008" name="Nature">
        <title>The Trichoplax genome and the nature of placozoans.</title>
        <authorList>
            <person name="Srivastava M."/>
            <person name="Begovic E."/>
            <person name="Chapman J."/>
            <person name="Putnam N.H."/>
            <person name="Hellsten U."/>
            <person name="Kawashima T."/>
            <person name="Kuo A."/>
            <person name="Mitros T."/>
            <person name="Salamov A."/>
            <person name="Carpenter M.L."/>
            <person name="Signorovitch A.Y."/>
            <person name="Moreno M.A."/>
            <person name="Kamm K."/>
            <person name="Grimwood J."/>
            <person name="Schmutz J."/>
            <person name="Shapiro H."/>
            <person name="Grigoriev I.V."/>
            <person name="Buss L.W."/>
            <person name="Schierwater B."/>
            <person name="Dellaporta S.L."/>
            <person name="Rokhsar D.S."/>
        </authorList>
    </citation>
    <scope>NUCLEOTIDE SEQUENCE [LARGE SCALE GENOMIC DNA]</scope>
    <source>
        <strain evidence="11 12">Grell-BS-1999</strain>
    </source>
</reference>
<protein>
    <recommendedName>
        <fullName evidence="10">G-protein coupled receptors family 1 profile domain-containing protein</fullName>
    </recommendedName>
</protein>
<keyword evidence="12" id="KW-1185">Reference proteome</keyword>
<evidence type="ECO:0000256" key="6">
    <source>
        <dbReference type="ARBA" id="ARBA00023136"/>
    </source>
</evidence>
<dbReference type="GO" id="GO:0005886">
    <property type="term" value="C:plasma membrane"/>
    <property type="evidence" value="ECO:0000318"/>
    <property type="project" value="GO_Central"/>
</dbReference>
<evidence type="ECO:0000259" key="10">
    <source>
        <dbReference type="PROSITE" id="PS50262"/>
    </source>
</evidence>
<keyword evidence="7" id="KW-0675">Receptor</keyword>
<dbReference type="OrthoDB" id="6435638at2759"/>
<dbReference type="AlphaFoldDB" id="B3RMU6"/>
<keyword evidence="3 9" id="KW-0812">Transmembrane</keyword>
<dbReference type="SUPFAM" id="SSF81321">
    <property type="entry name" value="Family A G protein-coupled receptor-like"/>
    <property type="match status" value="1"/>
</dbReference>
<evidence type="ECO:0000256" key="4">
    <source>
        <dbReference type="ARBA" id="ARBA00022989"/>
    </source>
</evidence>
<name>B3RMU6_TRIAD</name>
<feature type="transmembrane region" description="Helical" evidence="9">
    <location>
        <begin position="234"/>
        <end position="258"/>
    </location>
</feature>
<dbReference type="FunCoup" id="B3RMU6">
    <property type="interactions" value="100"/>
</dbReference>
<evidence type="ECO:0000256" key="7">
    <source>
        <dbReference type="ARBA" id="ARBA00023170"/>
    </source>
</evidence>
<dbReference type="eggNOG" id="KOG3656">
    <property type="taxonomic scope" value="Eukaryota"/>
</dbReference>
<keyword evidence="2" id="KW-1003">Cell membrane</keyword>
<gene>
    <name evidence="11" type="ORF">TRIADDRAFT_52932</name>
</gene>
<evidence type="ECO:0000313" key="12">
    <source>
        <dbReference type="Proteomes" id="UP000009022"/>
    </source>
</evidence>
<feature type="transmembrane region" description="Helical" evidence="9">
    <location>
        <begin position="94"/>
        <end position="112"/>
    </location>
</feature>
<proteinExistence type="predicted"/>
<sequence>MSNITNQTGNGSNLLSNGIAQSIIVYGVISGLTILTNISLLGLIISERKLHTTSNWIMASMFFTGIIFGLFYLLPRWTLYYQWLYKDPIACTVLPLTGIGLIINLNLHLTLVSLDRYLCVMFPIRYKIRKTCLIVMLSVVAVWLLSILSAYLPLVTILIPLPDRCAELTSSNPLHQAYLILIFSVLFFFPLLVLIVTYTQILFIVNNHQRNKIMHQRGSTPISLIKRNIRAIKCMAIMIGIFILFWLPYIVSLFMFFFPGLVTSTAQESVRNLQYLAFSYPAINPLVYAYVTASLRREIGNRLRATSTLLDNIIFS</sequence>
<dbReference type="Proteomes" id="UP000009022">
    <property type="component" value="Unassembled WGS sequence"/>
</dbReference>
<dbReference type="PROSITE" id="PS50262">
    <property type="entry name" value="G_PROTEIN_RECEP_F1_2"/>
    <property type="match status" value="1"/>
</dbReference>
<dbReference type="GO" id="GO:0007186">
    <property type="term" value="P:G protein-coupled receptor signaling pathway"/>
    <property type="evidence" value="ECO:0000318"/>
    <property type="project" value="GO_Central"/>
</dbReference>
<dbReference type="GO" id="GO:0004930">
    <property type="term" value="F:G protein-coupled receptor activity"/>
    <property type="evidence" value="ECO:0000318"/>
    <property type="project" value="GO_Central"/>
</dbReference>
<dbReference type="KEGG" id="tad:TRIADDRAFT_52932"/>
<evidence type="ECO:0000256" key="8">
    <source>
        <dbReference type="ARBA" id="ARBA00023224"/>
    </source>
</evidence>
<dbReference type="PANTHER" id="PTHR24249">
    <property type="entry name" value="HISTAMINE RECEPTOR-RELATED G-PROTEIN COUPLED RECEPTOR"/>
    <property type="match status" value="1"/>
</dbReference>
<keyword evidence="8" id="KW-0807">Transducer</keyword>
<keyword evidence="4 9" id="KW-1133">Transmembrane helix</keyword>
<dbReference type="PANTHER" id="PTHR24249:SF372">
    <property type="entry name" value="G-PROTEIN COUPLED RECEPTORS FAMILY 1 PROFILE DOMAIN-CONTAINING PROTEIN"/>
    <property type="match status" value="1"/>
</dbReference>
<feature type="transmembrane region" description="Helical" evidence="9">
    <location>
        <begin position="179"/>
        <end position="205"/>
    </location>
</feature>
<dbReference type="HOGENOM" id="CLU_009579_5_0_1"/>
<evidence type="ECO:0000313" key="11">
    <source>
        <dbReference type="EMBL" id="EDV27336.1"/>
    </source>
</evidence>
<feature type="domain" description="G-protein coupled receptors family 1 profile" evidence="10">
    <location>
        <begin position="36"/>
        <end position="288"/>
    </location>
</feature>
<feature type="transmembrane region" description="Helical" evidence="9">
    <location>
        <begin position="278"/>
        <end position="295"/>
    </location>
</feature>
<organism evidence="11 12">
    <name type="scientific">Trichoplax adhaerens</name>
    <name type="common">Trichoplax reptans</name>
    <dbReference type="NCBI Taxonomy" id="10228"/>
    <lineage>
        <taxon>Eukaryota</taxon>
        <taxon>Metazoa</taxon>
        <taxon>Placozoa</taxon>
        <taxon>Uniplacotomia</taxon>
        <taxon>Trichoplacea</taxon>
        <taxon>Trichoplacidae</taxon>
        <taxon>Trichoplax</taxon>
    </lineage>
</organism>
<dbReference type="RefSeq" id="XP_002109170.1">
    <property type="nucleotide sequence ID" value="XM_002109134.1"/>
</dbReference>
<feature type="transmembrane region" description="Helical" evidence="9">
    <location>
        <begin position="23"/>
        <end position="44"/>
    </location>
</feature>
<dbReference type="CDD" id="cd00637">
    <property type="entry name" value="7tm_classA_rhodopsin-like"/>
    <property type="match status" value="1"/>
</dbReference>
<dbReference type="CTD" id="6750961"/>
<comment type="subcellular location">
    <subcellularLocation>
        <location evidence="1">Cell membrane</location>
        <topology evidence="1">Multi-pass membrane protein</topology>
    </subcellularLocation>
</comment>